<dbReference type="Proteomes" id="UP000299102">
    <property type="component" value="Unassembled WGS sequence"/>
</dbReference>
<proteinExistence type="predicted"/>
<gene>
    <name evidence="1" type="ORF">EVAR_16061_1</name>
</gene>
<reference evidence="1 2" key="1">
    <citation type="journal article" date="2019" name="Commun. Biol.">
        <title>The bagworm genome reveals a unique fibroin gene that provides high tensile strength.</title>
        <authorList>
            <person name="Kono N."/>
            <person name="Nakamura H."/>
            <person name="Ohtoshi R."/>
            <person name="Tomita M."/>
            <person name="Numata K."/>
            <person name="Arakawa K."/>
        </authorList>
    </citation>
    <scope>NUCLEOTIDE SEQUENCE [LARGE SCALE GENOMIC DNA]</scope>
</reference>
<name>A0A4C1UIB7_EUMVA</name>
<accession>A0A4C1UIB7</accession>
<evidence type="ECO:0000313" key="1">
    <source>
        <dbReference type="EMBL" id="GBP26211.1"/>
    </source>
</evidence>
<sequence length="122" mass="13122">MVYIFTFTFETTHVLVCLPPRARLAGVTFSCKTRGRFFLENLRSQGPSLLAFSLVFMRFGPHGPSCGNFGSNISFADVRQTACGASRRSGGLTTRAGAADYRGEAGFTAPPAALSLVNLNYC</sequence>
<keyword evidence="2" id="KW-1185">Reference proteome</keyword>
<dbReference type="EMBL" id="BGZK01000178">
    <property type="protein sequence ID" value="GBP26211.1"/>
    <property type="molecule type" value="Genomic_DNA"/>
</dbReference>
<evidence type="ECO:0000313" key="2">
    <source>
        <dbReference type="Proteomes" id="UP000299102"/>
    </source>
</evidence>
<comment type="caution">
    <text evidence="1">The sequence shown here is derived from an EMBL/GenBank/DDBJ whole genome shotgun (WGS) entry which is preliminary data.</text>
</comment>
<organism evidence="1 2">
    <name type="scientific">Eumeta variegata</name>
    <name type="common">Bagworm moth</name>
    <name type="synonym">Eumeta japonica</name>
    <dbReference type="NCBI Taxonomy" id="151549"/>
    <lineage>
        <taxon>Eukaryota</taxon>
        <taxon>Metazoa</taxon>
        <taxon>Ecdysozoa</taxon>
        <taxon>Arthropoda</taxon>
        <taxon>Hexapoda</taxon>
        <taxon>Insecta</taxon>
        <taxon>Pterygota</taxon>
        <taxon>Neoptera</taxon>
        <taxon>Endopterygota</taxon>
        <taxon>Lepidoptera</taxon>
        <taxon>Glossata</taxon>
        <taxon>Ditrysia</taxon>
        <taxon>Tineoidea</taxon>
        <taxon>Psychidae</taxon>
        <taxon>Oiketicinae</taxon>
        <taxon>Eumeta</taxon>
    </lineage>
</organism>
<dbReference type="AlphaFoldDB" id="A0A4C1UIB7"/>
<protein>
    <submittedName>
        <fullName evidence="1">Uncharacterized protein</fullName>
    </submittedName>
</protein>